<feature type="region of interest" description="Disordered" evidence="11">
    <location>
        <begin position="300"/>
        <end position="700"/>
    </location>
</feature>
<organism evidence="14 15">
    <name type="scientific">Patella caerulea</name>
    <name type="common">Rayed Mediterranean limpet</name>
    <dbReference type="NCBI Taxonomy" id="87958"/>
    <lineage>
        <taxon>Eukaryota</taxon>
        <taxon>Metazoa</taxon>
        <taxon>Spiralia</taxon>
        <taxon>Lophotrochozoa</taxon>
        <taxon>Mollusca</taxon>
        <taxon>Gastropoda</taxon>
        <taxon>Patellogastropoda</taxon>
        <taxon>Patelloidea</taxon>
        <taxon>Patellidae</taxon>
        <taxon>Patella</taxon>
    </lineage>
</organism>
<dbReference type="GO" id="GO:0005654">
    <property type="term" value="C:nucleoplasm"/>
    <property type="evidence" value="ECO:0007669"/>
    <property type="project" value="TreeGrafter"/>
</dbReference>
<feature type="compositionally biased region" description="Basic and acidic residues" evidence="11">
    <location>
        <begin position="300"/>
        <end position="325"/>
    </location>
</feature>
<feature type="compositionally biased region" description="Acidic residues" evidence="11">
    <location>
        <begin position="636"/>
        <end position="668"/>
    </location>
</feature>
<feature type="domain" description="C2H2-type" evidence="12">
    <location>
        <begin position="1002"/>
        <end position="1033"/>
    </location>
</feature>
<feature type="domain" description="C2H2-type" evidence="12">
    <location>
        <begin position="802"/>
        <end position="829"/>
    </location>
</feature>
<evidence type="ECO:0000256" key="10">
    <source>
        <dbReference type="PROSITE-ProRule" id="PRU00042"/>
    </source>
</evidence>
<reference evidence="14 15" key="1">
    <citation type="submission" date="2024-01" db="EMBL/GenBank/DDBJ databases">
        <title>The genome of the rayed Mediterranean limpet Patella caerulea (Linnaeus, 1758).</title>
        <authorList>
            <person name="Anh-Thu Weber A."/>
            <person name="Halstead-Nussloch G."/>
        </authorList>
    </citation>
    <scope>NUCLEOTIDE SEQUENCE [LARGE SCALE GENOMIC DNA]</scope>
    <source>
        <strain evidence="14">AATW-2023a</strain>
        <tissue evidence="14">Whole specimen</tissue>
    </source>
</reference>
<evidence type="ECO:0000256" key="9">
    <source>
        <dbReference type="ARBA" id="ARBA00023242"/>
    </source>
</evidence>
<dbReference type="Gene3D" id="2.170.270.10">
    <property type="entry name" value="SET domain"/>
    <property type="match status" value="1"/>
</dbReference>
<dbReference type="PANTHER" id="PTHR24399">
    <property type="entry name" value="ZINC FINGER AND BTB DOMAIN-CONTAINING"/>
    <property type="match status" value="1"/>
</dbReference>
<dbReference type="FunFam" id="3.30.160.60:FF:000030">
    <property type="entry name" value="Zinc finger protein 628"/>
    <property type="match status" value="1"/>
</dbReference>
<dbReference type="InterPro" id="IPR017956">
    <property type="entry name" value="AT_hook_DNA-bd_motif"/>
</dbReference>
<feature type="compositionally biased region" description="Basic and acidic residues" evidence="11">
    <location>
        <begin position="612"/>
        <end position="635"/>
    </location>
</feature>
<feature type="domain" description="C2H2-type" evidence="12">
    <location>
        <begin position="859"/>
        <end position="886"/>
    </location>
</feature>
<evidence type="ECO:0000313" key="15">
    <source>
        <dbReference type="Proteomes" id="UP001347796"/>
    </source>
</evidence>
<feature type="domain" description="C2H2-type" evidence="12">
    <location>
        <begin position="1220"/>
        <end position="1248"/>
    </location>
</feature>
<evidence type="ECO:0000313" key="14">
    <source>
        <dbReference type="EMBL" id="KAK6186805.1"/>
    </source>
</evidence>
<dbReference type="SUPFAM" id="SSF57667">
    <property type="entry name" value="beta-beta-alpha zinc fingers"/>
    <property type="match status" value="10"/>
</dbReference>
<accession>A0AAN8K0R2</accession>
<evidence type="ECO:0000256" key="1">
    <source>
        <dbReference type="ARBA" id="ARBA00004123"/>
    </source>
</evidence>
<evidence type="ECO:0000259" key="12">
    <source>
        <dbReference type="PROSITE" id="PS50157"/>
    </source>
</evidence>
<feature type="domain" description="C2H2-type" evidence="12">
    <location>
        <begin position="1121"/>
        <end position="1149"/>
    </location>
</feature>
<proteinExistence type="predicted"/>
<dbReference type="InterPro" id="IPR036236">
    <property type="entry name" value="Znf_C2H2_sf"/>
</dbReference>
<dbReference type="FunFam" id="3.30.160.60:FF:000870">
    <property type="entry name" value="zinc finger protein 197 isoform X1"/>
    <property type="match status" value="1"/>
</dbReference>
<feature type="domain" description="C2H2-type" evidence="12">
    <location>
        <begin position="761"/>
        <end position="780"/>
    </location>
</feature>
<feature type="compositionally biased region" description="Polar residues" evidence="11">
    <location>
        <begin position="436"/>
        <end position="456"/>
    </location>
</feature>
<keyword evidence="2" id="KW-0479">Metal-binding</keyword>
<evidence type="ECO:0000256" key="4">
    <source>
        <dbReference type="ARBA" id="ARBA00022771"/>
    </source>
</evidence>
<dbReference type="GO" id="GO:0001227">
    <property type="term" value="F:DNA-binding transcription repressor activity, RNA polymerase II-specific"/>
    <property type="evidence" value="ECO:0007669"/>
    <property type="project" value="TreeGrafter"/>
</dbReference>
<evidence type="ECO:0000259" key="13">
    <source>
        <dbReference type="PROSITE" id="PS50280"/>
    </source>
</evidence>
<dbReference type="InterPro" id="IPR046341">
    <property type="entry name" value="SET_dom_sf"/>
</dbReference>
<evidence type="ECO:0000256" key="11">
    <source>
        <dbReference type="SAM" id="MobiDB-lite"/>
    </source>
</evidence>
<feature type="domain" description="C2H2-type" evidence="12">
    <location>
        <begin position="1164"/>
        <end position="1191"/>
    </location>
</feature>
<dbReference type="PROSITE" id="PS00028">
    <property type="entry name" value="ZINC_FINGER_C2H2_1"/>
    <property type="match status" value="16"/>
</dbReference>
<dbReference type="PANTHER" id="PTHR24399:SF23">
    <property type="entry name" value="C2H2-TYPE DOMAIN-CONTAINING PROTEIN"/>
    <property type="match status" value="1"/>
</dbReference>
<dbReference type="InterPro" id="IPR013087">
    <property type="entry name" value="Znf_C2H2_type"/>
</dbReference>
<dbReference type="GO" id="GO:0000978">
    <property type="term" value="F:RNA polymerase II cis-regulatory region sequence-specific DNA binding"/>
    <property type="evidence" value="ECO:0007669"/>
    <property type="project" value="TreeGrafter"/>
</dbReference>
<dbReference type="PROSITE" id="PS50280">
    <property type="entry name" value="SET"/>
    <property type="match status" value="1"/>
</dbReference>
<dbReference type="Pfam" id="PF21549">
    <property type="entry name" value="PRDM2_PR"/>
    <property type="match status" value="1"/>
</dbReference>
<feature type="compositionally biased region" description="Acidic residues" evidence="11">
    <location>
        <begin position="418"/>
        <end position="435"/>
    </location>
</feature>
<feature type="domain" description="C2H2-type" evidence="12">
    <location>
        <begin position="1094"/>
        <end position="1116"/>
    </location>
</feature>
<keyword evidence="3" id="KW-0677">Repeat</keyword>
<evidence type="ECO:0000256" key="7">
    <source>
        <dbReference type="ARBA" id="ARBA00023125"/>
    </source>
</evidence>
<feature type="compositionally biased region" description="Basic and acidic residues" evidence="11">
    <location>
        <begin position="669"/>
        <end position="685"/>
    </location>
</feature>
<dbReference type="Proteomes" id="UP001347796">
    <property type="component" value="Unassembled WGS sequence"/>
</dbReference>
<feature type="domain" description="C2H2-type" evidence="12">
    <location>
        <begin position="735"/>
        <end position="762"/>
    </location>
</feature>
<dbReference type="PROSITE" id="PS50157">
    <property type="entry name" value="ZINC_FINGER_C2H2_2"/>
    <property type="match status" value="17"/>
</dbReference>
<dbReference type="SMART" id="SM00384">
    <property type="entry name" value="AT_hook"/>
    <property type="match status" value="2"/>
</dbReference>
<feature type="domain" description="C2H2-type" evidence="12">
    <location>
        <begin position="278"/>
        <end position="306"/>
    </location>
</feature>
<keyword evidence="7" id="KW-0238">DNA-binding</keyword>
<keyword evidence="9" id="KW-0539">Nucleus</keyword>
<keyword evidence="15" id="KW-1185">Reference proteome</keyword>
<keyword evidence="5" id="KW-0862">Zinc</keyword>
<feature type="domain" description="C2H2-type" evidence="12">
    <location>
        <begin position="252"/>
        <end position="279"/>
    </location>
</feature>
<protein>
    <submittedName>
        <fullName evidence="14">Uncharacterized protein</fullName>
    </submittedName>
</protein>
<evidence type="ECO:0000256" key="3">
    <source>
        <dbReference type="ARBA" id="ARBA00022737"/>
    </source>
</evidence>
<dbReference type="SMART" id="SM00355">
    <property type="entry name" value="ZnF_C2H2"/>
    <property type="match status" value="22"/>
</dbReference>
<feature type="domain" description="C2H2-type" evidence="12">
    <location>
        <begin position="976"/>
        <end position="1003"/>
    </location>
</feature>
<dbReference type="InterPro" id="IPR001214">
    <property type="entry name" value="SET_dom"/>
</dbReference>
<gene>
    <name evidence="14" type="ORF">SNE40_006076</name>
</gene>
<evidence type="ECO:0000256" key="5">
    <source>
        <dbReference type="ARBA" id="ARBA00022833"/>
    </source>
</evidence>
<feature type="domain" description="C2H2-type" evidence="12">
    <location>
        <begin position="1306"/>
        <end position="1331"/>
    </location>
</feature>
<keyword evidence="8" id="KW-0804">Transcription</keyword>
<feature type="domain" description="C2H2-type" evidence="12">
    <location>
        <begin position="1191"/>
        <end position="1219"/>
    </location>
</feature>
<dbReference type="GO" id="GO:0008270">
    <property type="term" value="F:zinc ion binding"/>
    <property type="evidence" value="ECO:0007669"/>
    <property type="project" value="UniProtKB-KW"/>
</dbReference>
<dbReference type="EMBL" id="JAZGQO010000005">
    <property type="protein sequence ID" value="KAK6186805.1"/>
    <property type="molecule type" value="Genomic_DNA"/>
</dbReference>
<comment type="caution">
    <text evidence="14">The sequence shown here is derived from an EMBL/GenBank/DDBJ whole genome shotgun (WGS) entry which is preliminary data.</text>
</comment>
<dbReference type="Pfam" id="PF00096">
    <property type="entry name" value="zf-C2H2"/>
    <property type="match status" value="12"/>
</dbReference>
<evidence type="ECO:0000256" key="8">
    <source>
        <dbReference type="ARBA" id="ARBA00023163"/>
    </source>
</evidence>
<evidence type="ECO:0000256" key="6">
    <source>
        <dbReference type="ARBA" id="ARBA00023015"/>
    </source>
</evidence>
<dbReference type="Gene3D" id="3.30.160.60">
    <property type="entry name" value="Classic Zinc Finger"/>
    <property type="match status" value="10"/>
</dbReference>
<feature type="domain" description="C2H2-type" evidence="12">
    <location>
        <begin position="1250"/>
        <end position="1277"/>
    </location>
</feature>
<keyword evidence="6" id="KW-0805">Transcription regulation</keyword>
<feature type="compositionally biased region" description="Polar residues" evidence="11">
    <location>
        <begin position="477"/>
        <end position="487"/>
    </location>
</feature>
<sequence>MASQEAETMEDATTAAAVECDVCGGEHQTEYCPELGLADPGTVIEFVSRARLTLPDTMQIIEMADGSLGVSSKVVVPQKTQLGPFEAKRTNCDIEAIDFFILKMFNKDGSITCFDASDENECNWMCLIRPADSVYNQNCMAYTINHNVFYSTTCDIRPDEELRVWYAPHYAKKLGRDAKPNGTTRTMLGALLVTEQPELPIKTEPVDEDPPEVKLEARHTCQTCYKSFSNDSDFAKHIRSHIIPERSLRGPYKCKKCPSRFKNLGKLREHMANHNRKHTCLFCDKKFASNHVLKQHIILKHSESATKPKESKEIVSEDPQKHSDSPTKTTEGSSEIVSPGRQKFAPPMKDIMPQSDTTNSVPDSDVQEAAESIMSLRKAAEATKPDPGVTTKDSEVELEQFIPNLAEDAPPALNTDTKDDDDDDPGDDPGNDFDNENGSAVPSPTSTDVNKTSAATGVTEEPMDETKQAEESEVTEMNENQPNLTSEDTPKPAEDSNSNRLTEDTPKASTRRGPGRPRKSKTTSPEIEKMTRKRSPRPVKTFIPSGKRSPQPTIKTKAPASIRNRSPQPVIRTAAPTPLRVLPRRANRGIRTTGKFADESDEDASPKKYRTPHGDKKGRGRPRKSESEPISKDEEEKNEEDHDVDEDDDDVEGEDNDEFEYMDDEEGDMDFKPSRNEQADDDHYISDSPTRGRKRKLGKNGGEIKRRIRIDKNEEILALEAMTIITTGDDGEKLYKCGKCGKKFTQQSYLRLHLPAHTDRYKCSDCGKRFTRNESFQKHQCQKTEQVYFMKEKVDENDPNIYCCAHCKKEFTQLDFVIKHFALHSENQKCPRCGKVFPVEEEFNKHMESVCEDPVAYEYACDICKQTFKNEKYLYRHMAVHTDLHKCDKCGKCYSRKDSWQTHILRCMPETVDELQIFVCTNCKKTFATQLGANNHMVNCAKHCCSECKTAFQSEEELKIHECLGSEASKNITIQFQCTKCNKNFSSITYLNRHEASHQGAFDCDICHKQFSRKEEHSTHHRFCLANHLIQENGQIECEICTQIFRDSKEYRDHYHSHTHPHYCNVCHKRFIKIGTLHNHKCEPVYFDTTGEFLSCDQCQKKFRSEKNLIRHQVIHGTPQFQCESCKRKFFRKDYLADHVCSLPDGTKMRIVRKKNKVQIRENLVCHLCGRPFTSSSNLNKHMRIHGEKKYECPICLKRFHFENYVKLHTEMVHEKKFRYQCSYCGKVVTSKAGLMCHIRQFHTTNAPTYECPTCGKVFRQSGNLKTHMFSHDKEKKFQCAICPRSFKYPEQMRRHKLEHTMVDKYTCEICDKKFVRAYELKRHNQNFHSGIVYVCALCNERCGHRHTMIRHFKRKHPHNMDLVRNPVSLDDMRRQGEVVEVKQEQQETTILLETVQQLENTMTGNSTAEIILPDNLAAEALQDLSNAVISTNSLGQETITIPSSIQSSIDGIETADGEQTVVILQIINPEDQEEVAEEVVGSMEFIEQEAIEEHENVMETVEIQPEGVSIDDIHVIEEQ</sequence>
<keyword evidence="4 10" id="KW-0863">Zinc-finger</keyword>
<feature type="domain" description="C2H2-type" evidence="12">
    <location>
        <begin position="219"/>
        <end position="241"/>
    </location>
</feature>
<feature type="domain" description="SET" evidence="13">
    <location>
        <begin position="68"/>
        <end position="167"/>
    </location>
</feature>
<feature type="compositionally biased region" description="Polar residues" evidence="11">
    <location>
        <begin position="326"/>
        <end position="336"/>
    </location>
</feature>
<evidence type="ECO:0000256" key="2">
    <source>
        <dbReference type="ARBA" id="ARBA00022723"/>
    </source>
</evidence>
<comment type="subcellular location">
    <subcellularLocation>
        <location evidence="1">Nucleus</location>
    </subcellularLocation>
</comment>
<feature type="domain" description="C2H2-type" evidence="12">
    <location>
        <begin position="1278"/>
        <end position="1305"/>
    </location>
</feature>
<feature type="compositionally biased region" description="Basic residues" evidence="11">
    <location>
        <begin position="509"/>
        <end position="521"/>
    </location>
</feature>
<dbReference type="FunFam" id="3.30.160.60:FF:000110">
    <property type="entry name" value="Zinc finger protein-like"/>
    <property type="match status" value="1"/>
</dbReference>
<name>A0AAN8K0R2_PATCE</name>